<feature type="compositionally biased region" description="Basic and acidic residues" evidence="1">
    <location>
        <begin position="1"/>
        <end position="11"/>
    </location>
</feature>
<protein>
    <submittedName>
        <fullName evidence="2">Uncharacterized protein</fullName>
    </submittedName>
</protein>
<sequence>MRYNGSKEGRCHRYPSSIRPSFSQGGPDNVFNVFLK</sequence>
<feature type="region of interest" description="Disordered" evidence="1">
    <location>
        <begin position="1"/>
        <end position="20"/>
    </location>
</feature>
<dbReference type="InParanoid" id="A0A1X7UVY0"/>
<evidence type="ECO:0000256" key="1">
    <source>
        <dbReference type="SAM" id="MobiDB-lite"/>
    </source>
</evidence>
<organism evidence="2">
    <name type="scientific">Amphimedon queenslandica</name>
    <name type="common">Sponge</name>
    <dbReference type="NCBI Taxonomy" id="400682"/>
    <lineage>
        <taxon>Eukaryota</taxon>
        <taxon>Metazoa</taxon>
        <taxon>Porifera</taxon>
        <taxon>Demospongiae</taxon>
        <taxon>Heteroscleromorpha</taxon>
        <taxon>Haplosclerida</taxon>
        <taxon>Niphatidae</taxon>
        <taxon>Amphimedon</taxon>
    </lineage>
</organism>
<accession>A0A1X7UVY0</accession>
<proteinExistence type="predicted"/>
<name>A0A1X7UVY0_AMPQE</name>
<dbReference type="AlphaFoldDB" id="A0A1X7UVY0"/>
<dbReference type="EnsemblMetazoa" id="Aqu2.1.32135_001">
    <property type="protein sequence ID" value="Aqu2.1.32135_001"/>
    <property type="gene ID" value="Aqu2.1.32135"/>
</dbReference>
<evidence type="ECO:0000313" key="2">
    <source>
        <dbReference type="EnsemblMetazoa" id="Aqu2.1.32135_001"/>
    </source>
</evidence>
<reference evidence="2" key="1">
    <citation type="submission" date="2017-05" db="UniProtKB">
        <authorList>
            <consortium name="EnsemblMetazoa"/>
        </authorList>
    </citation>
    <scope>IDENTIFICATION</scope>
</reference>